<feature type="compositionally biased region" description="Basic residues" evidence="2">
    <location>
        <begin position="1"/>
        <end position="12"/>
    </location>
</feature>
<dbReference type="AlphaFoldDB" id="A0A1B6DRJ7"/>
<dbReference type="InterPro" id="IPR052616">
    <property type="entry name" value="SYO1-like"/>
</dbReference>
<name>A0A1B6DRJ7_9HEMI</name>
<dbReference type="SUPFAM" id="SSF48371">
    <property type="entry name" value="ARM repeat"/>
    <property type="match status" value="1"/>
</dbReference>
<protein>
    <recommendedName>
        <fullName evidence="4">Armadillo repeat-containing domain-containing protein</fullName>
    </recommendedName>
</protein>
<dbReference type="InterPro" id="IPR000225">
    <property type="entry name" value="Armadillo"/>
</dbReference>
<dbReference type="SMART" id="SM00185">
    <property type="entry name" value="ARM"/>
    <property type="match status" value="2"/>
</dbReference>
<evidence type="ECO:0000313" key="3">
    <source>
        <dbReference type="EMBL" id="JAS28295.1"/>
    </source>
</evidence>
<dbReference type="InterPro" id="IPR011989">
    <property type="entry name" value="ARM-like"/>
</dbReference>
<comment type="similarity">
    <text evidence="1">Belongs to the nuclear import and ribosome assembly adapter family.</text>
</comment>
<gene>
    <name evidence="3" type="ORF">g.9962</name>
</gene>
<feature type="region of interest" description="Disordered" evidence="2">
    <location>
        <begin position="1"/>
        <end position="36"/>
    </location>
</feature>
<dbReference type="EMBL" id="GEDC01009003">
    <property type="protein sequence ID" value="JAS28295.1"/>
    <property type="molecule type" value="Transcribed_RNA"/>
</dbReference>
<dbReference type="GO" id="GO:0042273">
    <property type="term" value="P:ribosomal large subunit biogenesis"/>
    <property type="evidence" value="ECO:0007669"/>
    <property type="project" value="TreeGrafter"/>
</dbReference>
<dbReference type="Gene3D" id="1.25.10.10">
    <property type="entry name" value="Leucine-rich Repeat Variant"/>
    <property type="match status" value="1"/>
</dbReference>
<organism evidence="3">
    <name type="scientific">Clastoptera arizonana</name>
    <name type="common">Arizona spittle bug</name>
    <dbReference type="NCBI Taxonomy" id="38151"/>
    <lineage>
        <taxon>Eukaryota</taxon>
        <taxon>Metazoa</taxon>
        <taxon>Ecdysozoa</taxon>
        <taxon>Arthropoda</taxon>
        <taxon>Hexapoda</taxon>
        <taxon>Insecta</taxon>
        <taxon>Pterygota</taxon>
        <taxon>Neoptera</taxon>
        <taxon>Paraneoptera</taxon>
        <taxon>Hemiptera</taxon>
        <taxon>Auchenorrhyncha</taxon>
        <taxon>Cercopoidea</taxon>
        <taxon>Clastopteridae</taxon>
        <taxon>Clastoptera</taxon>
    </lineage>
</organism>
<evidence type="ECO:0000256" key="2">
    <source>
        <dbReference type="SAM" id="MobiDB-lite"/>
    </source>
</evidence>
<evidence type="ECO:0000256" key="1">
    <source>
        <dbReference type="ARBA" id="ARBA00049983"/>
    </source>
</evidence>
<evidence type="ECO:0008006" key="4">
    <source>
        <dbReference type="Google" id="ProtNLM"/>
    </source>
</evidence>
<feature type="non-terminal residue" evidence="3">
    <location>
        <position position="222"/>
    </location>
</feature>
<sequence length="222" mass="24951">MGKYRTKRKSKHRGNDPIGITDDYENDHGDEIENGIPSRDECTVQTVIEQVQCITIEDKICGLQTLATAFNDKESIEILIKKKVLKMVAPLLLDPNPEIRNFTAGALRNLSACGNIEICEHIVKEDVLTPLISLIQQYGDWKPNDKKPDQENENIDTLIQAINLLWNLCESDDTAVKYFNTAQLLGVLLNYLNFNVYGMDLAIVVCQCIHTVSEDNMPASTV</sequence>
<proteinExistence type="inferred from homology"/>
<dbReference type="PANTHER" id="PTHR13347">
    <property type="entry name" value="HEAT REPEAT-CONTAINING PROTEIN 3"/>
    <property type="match status" value="1"/>
</dbReference>
<dbReference type="InterPro" id="IPR016024">
    <property type="entry name" value="ARM-type_fold"/>
</dbReference>
<reference evidence="3" key="1">
    <citation type="submission" date="2015-12" db="EMBL/GenBank/DDBJ databases">
        <title>De novo transcriptome assembly of four potential Pierce s Disease insect vectors from Arizona vineyards.</title>
        <authorList>
            <person name="Tassone E.E."/>
        </authorList>
    </citation>
    <scope>NUCLEOTIDE SEQUENCE</scope>
</reference>
<dbReference type="PANTHER" id="PTHR13347:SF1">
    <property type="entry name" value="HEAT REPEAT-CONTAINING PROTEIN 3"/>
    <property type="match status" value="1"/>
</dbReference>
<accession>A0A1B6DRJ7</accession>
<dbReference type="GO" id="GO:0006606">
    <property type="term" value="P:protein import into nucleus"/>
    <property type="evidence" value="ECO:0007669"/>
    <property type="project" value="TreeGrafter"/>
</dbReference>
<dbReference type="GO" id="GO:0051082">
    <property type="term" value="F:unfolded protein binding"/>
    <property type="evidence" value="ECO:0007669"/>
    <property type="project" value="TreeGrafter"/>
</dbReference>